<dbReference type="OrthoDB" id="7920740at2759"/>
<dbReference type="GeneID" id="27676401"/>
<sequence>MLRIPELRDENGHDLLKDDTSSNKSGPEVETEWTRDALCAFDRVWHDPARRKQPACFQPGSPSVFSGAPSRTAASQSRQILAPDIYAAPYRTVTLEQSHQYWDTTEQPHQLSRETISRFYSPACLKEKLLGPENYKDWADQMKKKLEHSSTQYTQSNLNLWMMVFSNVSLPIRRELCALKVLDAQETWQFLERTYGRVIPMKMRSINGLHDIMGIRYDKCASLKEYIEKMVLCSRAIQCNRGGKGCGDGEKDNGCGDNYNHLRGDGTNEWLWCQFILVNLGPEWESWVSELVGKFEDKERMNVAISTFRGLFPIIEAEQARRMQAARYTKNSGV</sequence>
<gene>
    <name evidence="2" type="ORF">PEX2_037070</name>
</gene>
<comment type="caution">
    <text evidence="2">The sequence shown here is derived from an EMBL/GenBank/DDBJ whole genome shotgun (WGS) entry which is preliminary data.</text>
</comment>
<proteinExistence type="predicted"/>
<dbReference type="AlphaFoldDB" id="A0A0A2IFM2"/>
<accession>A0A0A2IFM2</accession>
<dbReference type="HOGENOM" id="CLU_790113_0_0_1"/>
<protein>
    <submittedName>
        <fullName evidence="2">Uncharacterized protein</fullName>
    </submittedName>
</protein>
<dbReference type="RefSeq" id="XP_016593743.1">
    <property type="nucleotide sequence ID" value="XM_016740982.1"/>
</dbReference>
<dbReference type="PhylomeDB" id="A0A0A2IFM2"/>
<dbReference type="VEuPathDB" id="FungiDB:PEXP_106180"/>
<dbReference type="Proteomes" id="UP000030143">
    <property type="component" value="Unassembled WGS sequence"/>
</dbReference>
<dbReference type="EMBL" id="JQFZ01000331">
    <property type="protein sequence ID" value="KGO50536.1"/>
    <property type="molecule type" value="Genomic_DNA"/>
</dbReference>
<organism evidence="2 3">
    <name type="scientific">Penicillium expansum</name>
    <name type="common">Blue mold rot fungus</name>
    <dbReference type="NCBI Taxonomy" id="27334"/>
    <lineage>
        <taxon>Eukaryota</taxon>
        <taxon>Fungi</taxon>
        <taxon>Dikarya</taxon>
        <taxon>Ascomycota</taxon>
        <taxon>Pezizomycotina</taxon>
        <taxon>Eurotiomycetes</taxon>
        <taxon>Eurotiomycetidae</taxon>
        <taxon>Eurotiales</taxon>
        <taxon>Aspergillaceae</taxon>
        <taxon>Penicillium</taxon>
    </lineage>
</organism>
<evidence type="ECO:0000313" key="3">
    <source>
        <dbReference type="Proteomes" id="UP000030143"/>
    </source>
</evidence>
<feature type="region of interest" description="Disordered" evidence="1">
    <location>
        <begin position="1"/>
        <end position="30"/>
    </location>
</feature>
<keyword evidence="3" id="KW-1185">Reference proteome</keyword>
<reference evidence="2 3" key="1">
    <citation type="journal article" date="2015" name="Mol. Plant Microbe Interact.">
        <title>Genome, transcriptome, and functional analyses of Penicillium expansum provide new insights into secondary metabolism and pathogenicity.</title>
        <authorList>
            <person name="Ballester A.R."/>
            <person name="Marcet-Houben M."/>
            <person name="Levin E."/>
            <person name="Sela N."/>
            <person name="Selma-Lazaro C."/>
            <person name="Carmona L."/>
            <person name="Wisniewski M."/>
            <person name="Droby S."/>
            <person name="Gonzalez-Candelas L."/>
            <person name="Gabaldon T."/>
        </authorList>
    </citation>
    <scope>NUCLEOTIDE SEQUENCE [LARGE SCALE GENOMIC DNA]</scope>
    <source>
        <strain evidence="2 3">MD-8</strain>
    </source>
</reference>
<evidence type="ECO:0000313" key="2">
    <source>
        <dbReference type="EMBL" id="KGO50536.1"/>
    </source>
</evidence>
<feature type="compositionally biased region" description="Basic and acidic residues" evidence="1">
    <location>
        <begin position="1"/>
        <end position="21"/>
    </location>
</feature>
<name>A0A0A2IFM2_PENEN</name>
<evidence type="ECO:0000256" key="1">
    <source>
        <dbReference type="SAM" id="MobiDB-lite"/>
    </source>
</evidence>